<dbReference type="Proteomes" id="UP000286931">
    <property type="component" value="Unassembled WGS sequence"/>
</dbReference>
<sequence length="373" mass="39323">MAEHIPKIVAGLAELTHVADVWAEIDDRIARGDAAFAADLGIAAFETYGSESNMWQYTAVLDHVLRRLSATAGLENVVQTLRLVAAIDRATLDRHVASLLASGQDTRNLTVAFTSPAPEELRACLVHELVLRGVDVERMPGIAEWATSPHWRGHPLGRLPLTPSEMEAGADLPVHGDHGRNHTTPFGPPEVSASTETVAEARVPPARETTAPDTAAAMTRAVASWVEESNGRVEARVFELAEPVEVVAVAQVLPTLGLDCLRGAGTDTAVSVAAGPPARAWRSLFVAAAGGGAYTFGSGGAYGRLAAWRSMVALAGCPEGAAVDEVRARVGECSWHVFGGDTPWFAQVAWDLGVIALGADRRRLAVLAATDSD</sequence>
<evidence type="ECO:0000313" key="2">
    <source>
        <dbReference type="EMBL" id="GCD96892.1"/>
    </source>
</evidence>
<gene>
    <name evidence="2" type="ORF">EHYA_04579</name>
</gene>
<organism evidence="2 3">
    <name type="scientific">Embleya hyalina</name>
    <dbReference type="NCBI Taxonomy" id="516124"/>
    <lineage>
        <taxon>Bacteria</taxon>
        <taxon>Bacillati</taxon>
        <taxon>Actinomycetota</taxon>
        <taxon>Actinomycetes</taxon>
        <taxon>Kitasatosporales</taxon>
        <taxon>Streptomycetaceae</taxon>
        <taxon>Embleya</taxon>
    </lineage>
</organism>
<feature type="region of interest" description="Disordered" evidence="1">
    <location>
        <begin position="179"/>
        <end position="215"/>
    </location>
</feature>
<proteinExistence type="predicted"/>
<dbReference type="Pfam" id="PF19681">
    <property type="entry name" value="DUF6183"/>
    <property type="match status" value="1"/>
</dbReference>
<keyword evidence="3" id="KW-1185">Reference proteome</keyword>
<accession>A0A401YQL9</accession>
<dbReference type="EMBL" id="BIFH01000022">
    <property type="protein sequence ID" value="GCD96892.1"/>
    <property type="molecule type" value="Genomic_DNA"/>
</dbReference>
<comment type="caution">
    <text evidence="2">The sequence shown here is derived from an EMBL/GenBank/DDBJ whole genome shotgun (WGS) entry which is preliminary data.</text>
</comment>
<dbReference type="RefSeq" id="WP_126638919.1">
    <property type="nucleotide sequence ID" value="NZ_BIFH01000022.1"/>
</dbReference>
<protein>
    <submittedName>
        <fullName evidence="2">Uncharacterized protein</fullName>
    </submittedName>
</protein>
<evidence type="ECO:0000313" key="3">
    <source>
        <dbReference type="Proteomes" id="UP000286931"/>
    </source>
</evidence>
<evidence type="ECO:0000256" key="1">
    <source>
        <dbReference type="SAM" id="MobiDB-lite"/>
    </source>
</evidence>
<dbReference type="OrthoDB" id="3872040at2"/>
<dbReference type="InterPro" id="IPR045756">
    <property type="entry name" value="DUF6183"/>
</dbReference>
<name>A0A401YQL9_9ACTN</name>
<dbReference type="AlphaFoldDB" id="A0A401YQL9"/>
<reference evidence="2 3" key="1">
    <citation type="submission" date="2018-12" db="EMBL/GenBank/DDBJ databases">
        <title>Draft genome sequence of Embleya hyalina NBRC 13850T.</title>
        <authorList>
            <person name="Komaki H."/>
            <person name="Hosoyama A."/>
            <person name="Kimura A."/>
            <person name="Ichikawa N."/>
            <person name="Tamura T."/>
        </authorList>
    </citation>
    <scope>NUCLEOTIDE SEQUENCE [LARGE SCALE GENOMIC DNA]</scope>
    <source>
        <strain evidence="2 3">NBRC 13850</strain>
    </source>
</reference>